<evidence type="ECO:0000313" key="11">
    <source>
        <dbReference type="Proteomes" id="UP001211907"/>
    </source>
</evidence>
<organism evidence="10 11">
    <name type="scientific">Physocladia obscura</name>
    <dbReference type="NCBI Taxonomy" id="109957"/>
    <lineage>
        <taxon>Eukaryota</taxon>
        <taxon>Fungi</taxon>
        <taxon>Fungi incertae sedis</taxon>
        <taxon>Chytridiomycota</taxon>
        <taxon>Chytridiomycota incertae sedis</taxon>
        <taxon>Chytridiomycetes</taxon>
        <taxon>Chytridiales</taxon>
        <taxon>Chytriomycetaceae</taxon>
        <taxon>Physocladia</taxon>
    </lineage>
</organism>
<reference evidence="10" key="1">
    <citation type="submission" date="2020-05" db="EMBL/GenBank/DDBJ databases">
        <title>Phylogenomic resolution of chytrid fungi.</title>
        <authorList>
            <person name="Stajich J.E."/>
            <person name="Amses K."/>
            <person name="Simmons R."/>
            <person name="Seto K."/>
            <person name="Myers J."/>
            <person name="Bonds A."/>
            <person name="Quandt C.A."/>
            <person name="Barry K."/>
            <person name="Liu P."/>
            <person name="Grigoriev I."/>
            <person name="Longcore J.E."/>
            <person name="James T.Y."/>
        </authorList>
    </citation>
    <scope>NUCLEOTIDE SEQUENCE</scope>
    <source>
        <strain evidence="10">JEL0513</strain>
    </source>
</reference>
<dbReference type="GO" id="GO:0005886">
    <property type="term" value="C:plasma membrane"/>
    <property type="evidence" value="ECO:0007669"/>
    <property type="project" value="UniProtKB-SubCell"/>
</dbReference>
<evidence type="ECO:0000256" key="7">
    <source>
        <dbReference type="ARBA" id="ARBA00023136"/>
    </source>
</evidence>
<feature type="transmembrane region" description="Helical" evidence="8">
    <location>
        <begin position="90"/>
        <end position="109"/>
    </location>
</feature>
<protein>
    <recommendedName>
        <fullName evidence="8">Nickel/cobalt efflux system</fullName>
    </recommendedName>
</protein>
<gene>
    <name evidence="10" type="ORF">HK100_012380</name>
</gene>
<accession>A0AAD5TE78</accession>
<dbReference type="Proteomes" id="UP001211907">
    <property type="component" value="Unassembled WGS sequence"/>
</dbReference>
<name>A0AAD5TE78_9FUNG</name>
<comment type="similarity">
    <text evidence="2 8">Belongs to the NiCoT transporter (TC 2.A.52) family.</text>
</comment>
<feature type="transmembrane region" description="Helical" evidence="8">
    <location>
        <begin position="115"/>
        <end position="143"/>
    </location>
</feature>
<dbReference type="InterPro" id="IPR011541">
    <property type="entry name" value="Ni/Co_transpt_high_affinity"/>
</dbReference>
<evidence type="ECO:0000256" key="2">
    <source>
        <dbReference type="ARBA" id="ARBA00010892"/>
    </source>
</evidence>
<keyword evidence="5 8" id="KW-0812">Transmembrane</keyword>
<comment type="caution">
    <text evidence="10">The sequence shown here is derived from an EMBL/GenBank/DDBJ whole genome shotgun (WGS) entry which is preliminary data.</text>
</comment>
<keyword evidence="3 8" id="KW-0813">Transport</keyword>
<comment type="subcellular location">
    <subcellularLocation>
        <location evidence="8">Cell membrane</location>
        <topology evidence="8">Multi-pass membrane protein</topology>
    </subcellularLocation>
    <subcellularLocation>
        <location evidence="1">Endomembrane system</location>
        <topology evidence="1">Multi-pass membrane protein</topology>
    </subcellularLocation>
</comment>
<evidence type="ECO:0000256" key="5">
    <source>
        <dbReference type="ARBA" id="ARBA00022692"/>
    </source>
</evidence>
<evidence type="ECO:0000313" key="10">
    <source>
        <dbReference type="EMBL" id="KAJ3138765.1"/>
    </source>
</evidence>
<evidence type="ECO:0000256" key="8">
    <source>
        <dbReference type="RuleBase" id="RU362101"/>
    </source>
</evidence>
<dbReference type="EMBL" id="JADGJH010000088">
    <property type="protein sequence ID" value="KAJ3138765.1"/>
    <property type="molecule type" value="Genomic_DNA"/>
</dbReference>
<feature type="transmembrane region" description="Helical" evidence="8">
    <location>
        <begin position="311"/>
        <end position="330"/>
    </location>
</feature>
<keyword evidence="7 8" id="KW-0472">Membrane</keyword>
<dbReference type="PANTHER" id="PTHR31611">
    <property type="entry name" value="HIGH-AFFINITY NICKEL TRANSPORT PROTEIN NIC1"/>
    <property type="match status" value="1"/>
</dbReference>
<feature type="transmembrane region" description="Helical" evidence="8">
    <location>
        <begin position="393"/>
        <end position="416"/>
    </location>
</feature>
<dbReference type="AlphaFoldDB" id="A0AAD5TE78"/>
<evidence type="ECO:0000256" key="9">
    <source>
        <dbReference type="SAM" id="MobiDB-lite"/>
    </source>
</evidence>
<feature type="compositionally biased region" description="Basic and acidic residues" evidence="9">
    <location>
        <begin position="225"/>
        <end position="243"/>
    </location>
</feature>
<dbReference type="PANTHER" id="PTHR31611:SF0">
    <property type="entry name" value="HIGH-AFFINITY NICKEL TRANSPORT PROTEIN NIC1"/>
    <property type="match status" value="1"/>
</dbReference>
<dbReference type="Pfam" id="PF03824">
    <property type="entry name" value="NicO"/>
    <property type="match status" value="2"/>
</dbReference>
<feature type="transmembrane region" description="Helical" evidence="8">
    <location>
        <begin position="350"/>
        <end position="373"/>
    </location>
</feature>
<evidence type="ECO:0000256" key="4">
    <source>
        <dbReference type="ARBA" id="ARBA00022596"/>
    </source>
</evidence>
<dbReference type="GO" id="GO:0012505">
    <property type="term" value="C:endomembrane system"/>
    <property type="evidence" value="ECO:0007669"/>
    <property type="project" value="UniProtKB-SubCell"/>
</dbReference>
<evidence type="ECO:0000256" key="1">
    <source>
        <dbReference type="ARBA" id="ARBA00004127"/>
    </source>
</evidence>
<proteinExistence type="inferred from homology"/>
<evidence type="ECO:0000256" key="3">
    <source>
        <dbReference type="ARBA" id="ARBA00022448"/>
    </source>
</evidence>
<feature type="transmembrane region" description="Helical" evidence="8">
    <location>
        <begin position="276"/>
        <end position="299"/>
    </location>
</feature>
<dbReference type="GO" id="GO:0015099">
    <property type="term" value="F:nickel cation transmembrane transporter activity"/>
    <property type="evidence" value="ECO:0007669"/>
    <property type="project" value="UniProtKB-UniRule"/>
</dbReference>
<keyword evidence="4" id="KW-0533">Nickel</keyword>
<keyword evidence="11" id="KW-1185">Reference proteome</keyword>
<dbReference type="InterPro" id="IPR004688">
    <property type="entry name" value="Ni/Co_transpt"/>
</dbReference>
<feature type="region of interest" description="Disordered" evidence="9">
    <location>
        <begin position="219"/>
        <end position="243"/>
    </location>
</feature>
<sequence>MIPALVKRGALFLFAILAATGVAWGSAVLTWRRILPASLSLLPIAYSLGLRHALDADHIAAIDNVTRSLVQVGQTPLSVGFYFSLGHSTIVIIATFLIAIISSAISSGFDSYNNVASYIGTIISSVFLIFLATINAISALWIYRQMKALKTLGETHAEVNASNEKDLELTLNDNPLETTLMDSANQSSTQRELMLQDITHITDADSIIIVVDTIQIEQTNDDSSEDKPAAVENSAEEKSKNLGVQQDKEWQNILESGGFFTRLFGKRLFRLIDKPYKMYFVGLLFGLGFDTATEITLLAISTQTHASTASWAIMFLPILFTCGMCLLDTLDGMIMSGAYGWALVSPAQKLYYNLVVTVVSFFFALCIALVELLGLVQTDGAFWDFIRQVGDNFSFIGIAFVATMILGWIASALIYYHVGLK</sequence>
<evidence type="ECO:0000256" key="6">
    <source>
        <dbReference type="ARBA" id="ARBA00022989"/>
    </source>
</evidence>
<keyword evidence="6 8" id="KW-1133">Transmembrane helix</keyword>